<dbReference type="EMBL" id="LO017727">
    <property type="protein sequence ID" value="CRH07253.1"/>
    <property type="molecule type" value="Genomic_DNA"/>
</dbReference>
<gene>
    <name evidence="1" type="ORF">MAGMO_3112</name>
</gene>
<reference evidence="1" key="1">
    <citation type="submission" date="2015-04" db="EMBL/GenBank/DDBJ databases">
        <authorList>
            <person name="Syromyatnikov M.Y."/>
            <person name="Popov V.N."/>
        </authorList>
    </citation>
    <scope>NUCLEOTIDE SEQUENCE</scope>
    <source>
        <strain evidence="1">MO-1</strain>
    </source>
</reference>
<organism evidence="1">
    <name type="scientific">Magnetococcus massalia (strain MO-1)</name>
    <dbReference type="NCBI Taxonomy" id="451514"/>
    <lineage>
        <taxon>Bacteria</taxon>
        <taxon>Pseudomonadati</taxon>
        <taxon>Pseudomonadota</taxon>
        <taxon>Magnetococcia</taxon>
        <taxon>Magnetococcales</taxon>
        <taxon>Magnetococcaceae</taxon>
        <taxon>Magnetococcus</taxon>
    </lineage>
</organism>
<dbReference type="GO" id="GO:0008641">
    <property type="term" value="F:ubiquitin-like modifier activating enzyme activity"/>
    <property type="evidence" value="ECO:0007669"/>
    <property type="project" value="InterPro"/>
</dbReference>
<name>A0A1S7LLH1_MAGMO</name>
<dbReference type="AlphaFoldDB" id="A0A1S7LLH1"/>
<evidence type="ECO:0000313" key="1">
    <source>
        <dbReference type="EMBL" id="CRH07253.1"/>
    </source>
</evidence>
<dbReference type="SUPFAM" id="SSF69572">
    <property type="entry name" value="Activating enzymes of the ubiquitin-like proteins"/>
    <property type="match status" value="1"/>
</dbReference>
<protein>
    <submittedName>
        <fullName evidence="1">Putative dinucleotide-utilizing enzymes involved in molybdopterin and thiamine biosynthesis family 2</fullName>
    </submittedName>
</protein>
<accession>A0A1S7LLH1</accession>
<dbReference type="InterPro" id="IPR035985">
    <property type="entry name" value="Ubiquitin-activating_enz"/>
</dbReference>
<dbReference type="Gene3D" id="3.40.50.720">
    <property type="entry name" value="NAD(P)-binding Rossmann-like Domain"/>
    <property type="match status" value="1"/>
</dbReference>
<proteinExistence type="predicted"/>
<sequence>MLTEAHIQRYARHILLDDMGGVGQAKLLQAKIRVVGRGDALATALLYLVAAGIGRLDLQLLDDPATGGDAADASLMPHLLANPHALVQELSQLNDDCAISLLNATERTAFEGDLILLAGLAPTHPIWQQLGKLPGPLTVLGVWPGGEGAYLANLTLPDEALWAEVVSQISQITPVELPAEVVPPLLGQMGSVMATEAIKYLLQGPGRSPRLLTLQGVTGRYQLLIPPA</sequence>